<dbReference type="GO" id="GO:0005886">
    <property type="term" value="C:plasma membrane"/>
    <property type="evidence" value="ECO:0007669"/>
    <property type="project" value="TreeGrafter"/>
</dbReference>
<dbReference type="SUPFAM" id="SSF52540">
    <property type="entry name" value="P-loop containing nucleoside triphosphate hydrolases"/>
    <property type="match status" value="1"/>
</dbReference>
<dbReference type="Pfam" id="PF00005">
    <property type="entry name" value="ABC_tran"/>
    <property type="match status" value="1"/>
</dbReference>
<dbReference type="GO" id="GO:0016887">
    <property type="term" value="F:ATP hydrolysis activity"/>
    <property type="evidence" value="ECO:0007669"/>
    <property type="project" value="InterPro"/>
</dbReference>
<dbReference type="InterPro" id="IPR051120">
    <property type="entry name" value="ABC_AA/LPS_Transport"/>
</dbReference>
<dbReference type="Proteomes" id="UP000321749">
    <property type="component" value="Unassembled WGS sequence"/>
</dbReference>
<reference evidence="5 6" key="1">
    <citation type="submission" date="2019-07" db="EMBL/GenBank/DDBJ databases">
        <title>Whole genome shotgun sequence of Agrococcus baldri NBRC 103055.</title>
        <authorList>
            <person name="Hosoyama A."/>
            <person name="Uohara A."/>
            <person name="Ohji S."/>
            <person name="Ichikawa N."/>
        </authorList>
    </citation>
    <scope>NUCLEOTIDE SEQUENCE [LARGE SCALE GENOMIC DNA]</scope>
    <source>
        <strain evidence="5 6">NBRC 103055</strain>
    </source>
</reference>
<proteinExistence type="predicted"/>
<dbReference type="GO" id="GO:0005524">
    <property type="term" value="F:ATP binding"/>
    <property type="evidence" value="ECO:0007669"/>
    <property type="project" value="UniProtKB-KW"/>
</dbReference>
<gene>
    <name evidence="5" type="ORF">ABA31_04640</name>
</gene>
<evidence type="ECO:0000256" key="1">
    <source>
        <dbReference type="ARBA" id="ARBA00022448"/>
    </source>
</evidence>
<evidence type="ECO:0000313" key="6">
    <source>
        <dbReference type="Proteomes" id="UP000321749"/>
    </source>
</evidence>
<dbReference type="InterPro" id="IPR027417">
    <property type="entry name" value="P-loop_NTPase"/>
</dbReference>
<comment type="caution">
    <text evidence="5">The sequence shown here is derived from an EMBL/GenBank/DDBJ whole genome shotgun (WGS) entry which is preliminary data.</text>
</comment>
<dbReference type="AlphaFoldDB" id="A0AA87RGC7"/>
<dbReference type="InterPro" id="IPR003593">
    <property type="entry name" value="AAA+_ATPase"/>
</dbReference>
<protein>
    <submittedName>
        <fullName evidence="5">ABC transporter ATP-binding protein</fullName>
    </submittedName>
</protein>
<keyword evidence="2" id="KW-0547">Nucleotide-binding</keyword>
<dbReference type="EMBL" id="BJUU01000002">
    <property type="protein sequence ID" value="GEK79113.1"/>
    <property type="molecule type" value="Genomic_DNA"/>
</dbReference>
<feature type="domain" description="ABC transporter" evidence="4">
    <location>
        <begin position="4"/>
        <end position="247"/>
    </location>
</feature>
<evidence type="ECO:0000256" key="3">
    <source>
        <dbReference type="ARBA" id="ARBA00022840"/>
    </source>
</evidence>
<dbReference type="PROSITE" id="PS50893">
    <property type="entry name" value="ABC_TRANSPORTER_2"/>
    <property type="match status" value="1"/>
</dbReference>
<sequence>MSLLSIVDAQVRFGGVRAVDGVTISLERGNVHGLVGPNGSGKTTLVNAISGFARLHDGSVTLNDEQISGMRPDQIFTRGISRTFQSIRLLSTLTVRENILIGTDRARAEGDGRGAGKLLPRDAVNDRVDHAVALLGLEKFAGDFPSQLPYGLQRRVEIARSVASRPELILLDEPFAGMSRAERDELSDVLIEIADDGFTLLVIEHDMRIIHKICSHLFVMNFGRCIAEGSPRETAELEIVQEAYLGKQHGTA</sequence>
<accession>A0AA87RGC7</accession>
<dbReference type="CDD" id="cd03219">
    <property type="entry name" value="ABC_Mj1267_LivG_branched"/>
    <property type="match status" value="1"/>
</dbReference>
<dbReference type="PANTHER" id="PTHR45772">
    <property type="entry name" value="CONSERVED COMPONENT OF ABC TRANSPORTER FOR NATURAL AMINO ACIDS-RELATED"/>
    <property type="match status" value="1"/>
</dbReference>
<organism evidence="5 6">
    <name type="scientific">Agrococcus baldri</name>
    <dbReference type="NCBI Taxonomy" id="153730"/>
    <lineage>
        <taxon>Bacteria</taxon>
        <taxon>Bacillati</taxon>
        <taxon>Actinomycetota</taxon>
        <taxon>Actinomycetes</taxon>
        <taxon>Micrococcales</taxon>
        <taxon>Microbacteriaceae</taxon>
        <taxon>Agrococcus</taxon>
    </lineage>
</organism>
<evidence type="ECO:0000313" key="5">
    <source>
        <dbReference type="EMBL" id="GEK79113.1"/>
    </source>
</evidence>
<keyword evidence="3 5" id="KW-0067">ATP-binding</keyword>
<evidence type="ECO:0000259" key="4">
    <source>
        <dbReference type="PROSITE" id="PS50893"/>
    </source>
</evidence>
<dbReference type="SMART" id="SM00382">
    <property type="entry name" value="AAA"/>
    <property type="match status" value="1"/>
</dbReference>
<keyword evidence="1" id="KW-0813">Transport</keyword>
<keyword evidence="6" id="KW-1185">Reference proteome</keyword>
<evidence type="ECO:0000256" key="2">
    <source>
        <dbReference type="ARBA" id="ARBA00022741"/>
    </source>
</evidence>
<name>A0AA87RGC7_9MICO</name>
<dbReference type="Gene3D" id="3.40.50.300">
    <property type="entry name" value="P-loop containing nucleotide triphosphate hydrolases"/>
    <property type="match status" value="1"/>
</dbReference>
<dbReference type="InterPro" id="IPR003439">
    <property type="entry name" value="ABC_transporter-like_ATP-bd"/>
</dbReference>